<feature type="signal peptide" evidence="3">
    <location>
        <begin position="1"/>
        <end position="23"/>
    </location>
</feature>
<organism evidence="5 6">
    <name type="scientific">Pedobacter aquae</name>
    <dbReference type="NCBI Taxonomy" id="2605747"/>
    <lineage>
        <taxon>Bacteria</taxon>
        <taxon>Pseudomonadati</taxon>
        <taxon>Bacteroidota</taxon>
        <taxon>Sphingobacteriia</taxon>
        <taxon>Sphingobacteriales</taxon>
        <taxon>Sphingobacteriaceae</taxon>
        <taxon>Pedobacter</taxon>
    </lineage>
</organism>
<sequence length="261" mass="29243">MFKKYKILLLPVLVLAISCLALKKADKPTLFLIGDSTVKNGRDNGAGGLWGWGHFLPDFFDSNKINIENHALGGTSSRTFRSKGLWDSVLLKLKPGDYVIIQFGHNDSSPLDDTVRARGTIRGNGNESKEIYNPILKKQEVVYTYGWYIRQFIKETKAKGAIPIVCSLVPRNAWKDARVNRAEYALWAKAAAEQENAFFIDLNKLIADEYDALGTEKVNQVYFGLKDNTHTIEEGAKFNAKKVVDGIKATKGLNLAKYIKR</sequence>
<dbReference type="RefSeq" id="WP_149074389.1">
    <property type="nucleotide sequence ID" value="NZ_CP043329.1"/>
</dbReference>
<dbReference type="PANTHER" id="PTHR43695:SF1">
    <property type="entry name" value="RHAMNOGALACTURONAN ACETYLESTERASE"/>
    <property type="match status" value="1"/>
</dbReference>
<dbReference type="Proteomes" id="UP000323653">
    <property type="component" value="Chromosome"/>
</dbReference>
<comment type="similarity">
    <text evidence="1">Belongs to the 'GDSL' lipolytic enzyme family.</text>
</comment>
<protein>
    <submittedName>
        <fullName evidence="5">Rhamnogalacturonan acetylesterase</fullName>
    </submittedName>
</protein>
<dbReference type="PANTHER" id="PTHR43695">
    <property type="entry name" value="PUTATIVE (AFU_ORTHOLOGUE AFUA_2G17250)-RELATED"/>
    <property type="match status" value="1"/>
</dbReference>
<evidence type="ECO:0000313" key="5">
    <source>
        <dbReference type="EMBL" id="QEK51376.1"/>
    </source>
</evidence>
<evidence type="ECO:0000259" key="4">
    <source>
        <dbReference type="Pfam" id="PF13472"/>
    </source>
</evidence>
<dbReference type="CDD" id="cd01821">
    <property type="entry name" value="Rhamnogalacturan_acetylesterase_like"/>
    <property type="match status" value="1"/>
</dbReference>
<evidence type="ECO:0000256" key="1">
    <source>
        <dbReference type="ARBA" id="ARBA00008668"/>
    </source>
</evidence>
<reference evidence="5 6" key="1">
    <citation type="submission" date="2019-08" db="EMBL/GenBank/DDBJ databases">
        <title>Pedobacter sp. nov., isolated from Han river, South Korea.</title>
        <authorList>
            <person name="Lee D.-H."/>
            <person name="Kim Y.-S."/>
            <person name="Hwang E.-M."/>
            <person name="Le Tran T.C."/>
            <person name="Cha C.-J."/>
        </authorList>
    </citation>
    <scope>NUCLEOTIDE SEQUENCE [LARGE SCALE GENOMIC DNA]</scope>
    <source>
        <strain evidence="5 6">CJ43</strain>
    </source>
</reference>
<keyword evidence="3" id="KW-0732">Signal</keyword>
<evidence type="ECO:0000313" key="6">
    <source>
        <dbReference type="Proteomes" id="UP000323653"/>
    </source>
</evidence>
<dbReference type="Gene3D" id="3.40.50.1110">
    <property type="entry name" value="SGNH hydrolase"/>
    <property type="match status" value="1"/>
</dbReference>
<name>A0A5C0VFS5_9SPHI</name>
<feature type="domain" description="SGNH hydrolase-type esterase" evidence="4">
    <location>
        <begin position="32"/>
        <end position="231"/>
    </location>
</feature>
<dbReference type="InterPro" id="IPR013830">
    <property type="entry name" value="SGNH_hydro"/>
</dbReference>
<keyword evidence="2" id="KW-0378">Hydrolase</keyword>
<dbReference type="EMBL" id="CP043329">
    <property type="protein sequence ID" value="QEK51376.1"/>
    <property type="molecule type" value="Genomic_DNA"/>
</dbReference>
<dbReference type="SUPFAM" id="SSF52266">
    <property type="entry name" value="SGNH hydrolase"/>
    <property type="match status" value="1"/>
</dbReference>
<keyword evidence="6" id="KW-1185">Reference proteome</keyword>
<dbReference type="Pfam" id="PF13472">
    <property type="entry name" value="Lipase_GDSL_2"/>
    <property type="match status" value="1"/>
</dbReference>
<evidence type="ECO:0000256" key="2">
    <source>
        <dbReference type="ARBA" id="ARBA00022801"/>
    </source>
</evidence>
<accession>A0A5C0VFS5</accession>
<proteinExistence type="inferred from homology"/>
<dbReference type="AlphaFoldDB" id="A0A5C0VFS5"/>
<dbReference type="GO" id="GO:0016788">
    <property type="term" value="F:hydrolase activity, acting on ester bonds"/>
    <property type="evidence" value="ECO:0007669"/>
    <property type="project" value="UniProtKB-ARBA"/>
</dbReference>
<dbReference type="InterPro" id="IPR036514">
    <property type="entry name" value="SGNH_hydro_sf"/>
</dbReference>
<evidence type="ECO:0000256" key="3">
    <source>
        <dbReference type="SAM" id="SignalP"/>
    </source>
</evidence>
<feature type="chain" id="PRO_5023103747" evidence="3">
    <location>
        <begin position="24"/>
        <end position="261"/>
    </location>
</feature>
<dbReference type="InterPro" id="IPR037459">
    <property type="entry name" value="RhgT-like"/>
</dbReference>
<gene>
    <name evidence="5" type="ORF">FYC62_06615</name>
</gene>
<dbReference type="KEGG" id="pej:FYC62_06615"/>
<dbReference type="PROSITE" id="PS51257">
    <property type="entry name" value="PROKAR_LIPOPROTEIN"/>
    <property type="match status" value="1"/>
</dbReference>